<dbReference type="Pfam" id="PF20241">
    <property type="entry name" value="DUF6598"/>
    <property type="match status" value="1"/>
</dbReference>
<keyword evidence="1" id="KW-0652">Protein synthesis inhibitor</keyword>
<dbReference type="InterPro" id="IPR016138">
    <property type="entry name" value="Ribosome_inactivat_prot_sub1"/>
</dbReference>
<dbReference type="SUPFAM" id="SSF56371">
    <property type="entry name" value="Ribosome inactivating proteins (RIP)"/>
    <property type="match status" value="1"/>
</dbReference>
<dbReference type="PANTHER" id="PTHR33453">
    <property type="match status" value="1"/>
</dbReference>
<dbReference type="EMBL" id="RWGY01000013">
    <property type="protein sequence ID" value="TVU23864.1"/>
    <property type="molecule type" value="Genomic_DNA"/>
</dbReference>
<dbReference type="InterPro" id="IPR036041">
    <property type="entry name" value="Ribosome-inact_prot_sf"/>
</dbReference>
<evidence type="ECO:0000259" key="2">
    <source>
        <dbReference type="Pfam" id="PF20241"/>
    </source>
</evidence>
<feature type="domain" description="DUF6598" evidence="2">
    <location>
        <begin position="322"/>
        <end position="556"/>
    </location>
</feature>
<evidence type="ECO:0000313" key="4">
    <source>
        <dbReference type="Proteomes" id="UP000324897"/>
    </source>
</evidence>
<keyword evidence="1" id="KW-0800">Toxin</keyword>
<dbReference type="Pfam" id="PF00161">
    <property type="entry name" value="RIP"/>
    <property type="match status" value="1"/>
</dbReference>
<comment type="catalytic activity">
    <reaction evidence="1">
        <text>Endohydrolysis of the N-glycosidic bond at one specific adenosine on the 28S rRNA.</text>
        <dbReference type="EC" id="3.2.2.22"/>
    </reaction>
</comment>
<comment type="similarity">
    <text evidence="1">Belongs to the ribosome-inactivating protein family.</text>
</comment>
<dbReference type="InterPro" id="IPR046533">
    <property type="entry name" value="DUF6598"/>
</dbReference>
<dbReference type="OrthoDB" id="694753at2759"/>
<evidence type="ECO:0000313" key="3">
    <source>
        <dbReference type="EMBL" id="TVU23864.1"/>
    </source>
</evidence>
<accession>A0A5J9UK75</accession>
<keyword evidence="4" id="KW-1185">Reference proteome</keyword>
<keyword evidence="1" id="KW-0378">Hydrolase</keyword>
<organism evidence="3 4">
    <name type="scientific">Eragrostis curvula</name>
    <name type="common">weeping love grass</name>
    <dbReference type="NCBI Taxonomy" id="38414"/>
    <lineage>
        <taxon>Eukaryota</taxon>
        <taxon>Viridiplantae</taxon>
        <taxon>Streptophyta</taxon>
        <taxon>Embryophyta</taxon>
        <taxon>Tracheophyta</taxon>
        <taxon>Spermatophyta</taxon>
        <taxon>Magnoliopsida</taxon>
        <taxon>Liliopsida</taxon>
        <taxon>Poales</taxon>
        <taxon>Poaceae</taxon>
        <taxon>PACMAD clade</taxon>
        <taxon>Chloridoideae</taxon>
        <taxon>Eragrostideae</taxon>
        <taxon>Eragrostidinae</taxon>
        <taxon>Eragrostis</taxon>
    </lineage>
</organism>
<gene>
    <name evidence="3" type="ORF">EJB05_26248</name>
</gene>
<dbReference type="GO" id="GO:0006952">
    <property type="term" value="P:defense response"/>
    <property type="evidence" value="ECO:0007669"/>
    <property type="project" value="UniProtKB-KW"/>
</dbReference>
<evidence type="ECO:0000256" key="1">
    <source>
        <dbReference type="RuleBase" id="RU004915"/>
    </source>
</evidence>
<dbReference type="Gramene" id="TVU23864">
    <property type="protein sequence ID" value="TVU23864"/>
    <property type="gene ID" value="EJB05_26248"/>
</dbReference>
<proteinExistence type="inferred from homology"/>
<dbReference type="GO" id="GO:0030598">
    <property type="term" value="F:rRNA N-glycosylase activity"/>
    <property type="evidence" value="ECO:0007669"/>
    <property type="project" value="UniProtKB-EC"/>
</dbReference>
<dbReference type="GO" id="GO:0017148">
    <property type="term" value="P:negative regulation of translation"/>
    <property type="evidence" value="ECO:0007669"/>
    <property type="project" value="UniProtKB-KW"/>
</dbReference>
<keyword evidence="1" id="KW-0611">Plant defense</keyword>
<reference evidence="3 4" key="1">
    <citation type="journal article" date="2019" name="Sci. Rep.">
        <title>A high-quality genome of Eragrostis curvula grass provides insights into Poaceae evolution and supports new strategies to enhance forage quality.</title>
        <authorList>
            <person name="Carballo J."/>
            <person name="Santos B.A.C.M."/>
            <person name="Zappacosta D."/>
            <person name="Garbus I."/>
            <person name="Selva J.P."/>
            <person name="Gallo C.A."/>
            <person name="Diaz A."/>
            <person name="Albertini E."/>
            <person name="Caccamo M."/>
            <person name="Echenique V."/>
        </authorList>
    </citation>
    <scope>NUCLEOTIDE SEQUENCE [LARGE SCALE GENOMIC DNA]</scope>
    <source>
        <strain evidence="4">cv. Victoria</strain>
        <tissue evidence="3">Leaf</tissue>
    </source>
</reference>
<protein>
    <recommendedName>
        <fullName evidence="2">DUF6598 domain-containing protein</fullName>
    </recommendedName>
</protein>
<dbReference type="InterPro" id="IPR001574">
    <property type="entry name" value="Ribosome_inactivat_prot"/>
</dbReference>
<dbReference type="Proteomes" id="UP000324897">
    <property type="component" value="Chromosome 2"/>
</dbReference>
<name>A0A5J9UK75_9POAL</name>
<sequence>MLVKAPKWNREGVSSCSSVTTHLGLHLHRAMAQKPVVVDVDFVIAADKYDANIKKLRAILADHPKPEDVDGHPVLAKQLPKEPARWIHINASTGDHKATILAVRDDNVYLIGFKAKSGTWFEFGYKKSSARIIPGSTFLECGPDYRSLLGDKYKVEVLKLELGKSFAEKAVVKLSGYVQPTQPPGAPDEETKRGLARLIVMICESSRMIPIFDTVSKGWASGTSLGDKLKLSYLHNWGNMSEALLGWKKYGNKYKPTDRVAAGLKEAKITNKNDALAVVALLLNRPPPSQKVAHNIEEEDERRSAWHLHAAANLKGQGRQLVEVFAVRAAFPFTGTVAVFDGIHGQIIYKQEHHHLQPTLEGEMVLTGPYRAISVDGSFAIKVDMDSASAGNDAGGELTWNCYDHAANTVYDVPLKGAIGTNHGPVEVTYAVLTNGVEATVQVRLLLAQAAAGTLIHGKVTARSKAFDVASVLFSHGSEHKVAVAANEAKIPLNRSVISVPLDAPLEVEASFGYTPADADHGREGTVQANFEFYPELYGDHVKREFTEHGEIEVKVTWSDI</sequence>
<dbReference type="GO" id="GO:0090729">
    <property type="term" value="F:toxin activity"/>
    <property type="evidence" value="ECO:0007669"/>
    <property type="project" value="UniProtKB-KW"/>
</dbReference>
<dbReference type="Gene3D" id="3.40.420.10">
    <property type="entry name" value="Ricin (A subunit), domain 1"/>
    <property type="match status" value="1"/>
</dbReference>
<comment type="caution">
    <text evidence="3">The sequence shown here is derived from an EMBL/GenBank/DDBJ whole genome shotgun (WGS) entry which is preliminary data.</text>
</comment>
<dbReference type="PANTHER" id="PTHR33453:SF40">
    <property type="entry name" value="RRNA N-GLYCOSYLASE"/>
    <property type="match status" value="1"/>
</dbReference>
<dbReference type="AlphaFoldDB" id="A0A5J9UK75"/>